<evidence type="ECO:0000256" key="8">
    <source>
        <dbReference type="ARBA" id="ARBA00022741"/>
    </source>
</evidence>
<dbReference type="AlphaFoldDB" id="A0A9D9I2S7"/>
<evidence type="ECO:0000256" key="14">
    <source>
        <dbReference type="PIRSR" id="PIRSR000724-2"/>
    </source>
</evidence>
<feature type="binding site" evidence="12 13">
    <location>
        <begin position="58"/>
        <end position="61"/>
    </location>
    <ligand>
        <name>substrate</name>
    </ligand>
</feature>
<dbReference type="EC" id="2.7.2.3" evidence="5 12"/>
<keyword evidence="11 12" id="KW-0324">Glycolysis</keyword>
<feature type="binding site" evidence="12">
    <location>
        <position position="35"/>
    </location>
    <ligand>
        <name>substrate</name>
    </ligand>
</feature>
<dbReference type="GO" id="GO:0043531">
    <property type="term" value="F:ADP binding"/>
    <property type="evidence" value="ECO:0007669"/>
    <property type="project" value="TreeGrafter"/>
</dbReference>
<evidence type="ECO:0000256" key="7">
    <source>
        <dbReference type="ARBA" id="ARBA00022679"/>
    </source>
</evidence>
<evidence type="ECO:0000256" key="2">
    <source>
        <dbReference type="ARBA" id="ARBA00004838"/>
    </source>
</evidence>
<feature type="binding site" evidence="12 14">
    <location>
        <position position="220"/>
    </location>
    <ligand>
        <name>ATP</name>
        <dbReference type="ChEBI" id="CHEBI:30616"/>
    </ligand>
</feature>
<keyword evidence="7 12" id="KW-0808">Transferase</keyword>
<feature type="binding site" evidence="12 14">
    <location>
        <begin position="371"/>
        <end position="374"/>
    </location>
    <ligand>
        <name>ATP</name>
        <dbReference type="ChEBI" id="CHEBI:30616"/>
    </ligand>
</feature>
<dbReference type="Pfam" id="PF00162">
    <property type="entry name" value="PGK"/>
    <property type="match status" value="1"/>
</dbReference>
<comment type="subcellular location">
    <subcellularLocation>
        <location evidence="12">Cytoplasm</location>
    </subcellularLocation>
</comment>
<feature type="binding site" evidence="12 13">
    <location>
        <begin position="19"/>
        <end position="21"/>
    </location>
    <ligand>
        <name>substrate</name>
    </ligand>
</feature>
<accession>A0A9D9I2S7</accession>
<comment type="subunit">
    <text evidence="4 12">Monomer.</text>
</comment>
<evidence type="ECO:0000256" key="5">
    <source>
        <dbReference type="ARBA" id="ARBA00013061"/>
    </source>
</evidence>
<keyword evidence="12" id="KW-0963">Cytoplasm</keyword>
<reference evidence="16" key="2">
    <citation type="journal article" date="2021" name="PeerJ">
        <title>Extensive microbial diversity within the chicken gut microbiome revealed by metagenomics and culture.</title>
        <authorList>
            <person name="Gilroy R."/>
            <person name="Ravi A."/>
            <person name="Getino M."/>
            <person name="Pursley I."/>
            <person name="Horton D.L."/>
            <person name="Alikhan N.F."/>
            <person name="Baker D."/>
            <person name="Gharbi K."/>
            <person name="Hall N."/>
            <person name="Watson M."/>
            <person name="Adriaenssens E.M."/>
            <person name="Foster-Nyarko E."/>
            <person name="Jarju S."/>
            <person name="Secka A."/>
            <person name="Antonio M."/>
            <person name="Oren A."/>
            <person name="Chaudhuri R.R."/>
            <person name="La Ragione R."/>
            <person name="Hildebrand F."/>
            <person name="Pallen M.J."/>
        </authorList>
    </citation>
    <scope>NUCLEOTIDE SEQUENCE</scope>
    <source>
        <strain evidence="16">10037</strain>
    </source>
</reference>
<dbReference type="EMBL" id="JADIME010000033">
    <property type="protein sequence ID" value="MBO8464924.1"/>
    <property type="molecule type" value="Genomic_DNA"/>
</dbReference>
<dbReference type="FunFam" id="3.40.50.1260:FF:000006">
    <property type="entry name" value="Phosphoglycerate kinase"/>
    <property type="match status" value="1"/>
</dbReference>
<sequence>MQNIDTYDFSGKKAIVRVDFNVPLDENLQITDDTRIRAAMPTLKKIISSGGSLIIMSHLGRPAGVDDRLSLRHLLPCIEKYLGIPVQFAGDCQKADKQASELKPGEALLLENLRFYAEEEGKPRGKFGSDEEKAQAKAALKESQKAFTAKLASYADCYVNDAFGTAHRAHASTALIAAYFPDDKMFGYLMEAEIKALDKVLGNPERPLTVILGGAKVSTKIGIIEHLLDLADNMIIGGGMVYTFKKAMGGRIGKSLFEEDQMETALRILDKAKEKGVKLFLSASVVAAQTFDNDAATRIFPSDDIEDGWEGMDVSADCIEKWKDIILGSKTILWNGPVGVFELDNFAKGTLSVAKLIAKATENGAYSLVGGGDSVAALNKLGYADKVSYVSTGGGAMLEYLEGIELPGIKAIRG</sequence>
<dbReference type="PRINTS" id="PR00477">
    <property type="entry name" value="PHGLYCKINASE"/>
</dbReference>
<gene>
    <name evidence="12" type="primary">pgk</name>
    <name evidence="16" type="ORF">IAB93_02880</name>
</gene>
<dbReference type="PIRSF" id="PIRSF000724">
    <property type="entry name" value="Pgk"/>
    <property type="match status" value="1"/>
</dbReference>
<comment type="caution">
    <text evidence="16">The sequence shown here is derived from an EMBL/GenBank/DDBJ whole genome shotgun (WGS) entry which is preliminary data.</text>
</comment>
<evidence type="ECO:0000256" key="15">
    <source>
        <dbReference type="RuleBase" id="RU000532"/>
    </source>
</evidence>
<evidence type="ECO:0000256" key="11">
    <source>
        <dbReference type="ARBA" id="ARBA00023152"/>
    </source>
</evidence>
<dbReference type="GO" id="GO:0005829">
    <property type="term" value="C:cytosol"/>
    <property type="evidence" value="ECO:0007669"/>
    <property type="project" value="UniProtKB-ARBA"/>
</dbReference>
<dbReference type="InterPro" id="IPR036043">
    <property type="entry name" value="Phosphoglycerate_kinase_sf"/>
</dbReference>
<evidence type="ECO:0000256" key="1">
    <source>
        <dbReference type="ARBA" id="ARBA00000642"/>
    </source>
</evidence>
<evidence type="ECO:0000256" key="13">
    <source>
        <dbReference type="PIRSR" id="PIRSR000724-1"/>
    </source>
</evidence>
<feature type="binding site" evidence="12 14">
    <location>
        <position position="311"/>
    </location>
    <ligand>
        <name>ATP</name>
        <dbReference type="ChEBI" id="CHEBI:30616"/>
    </ligand>
</feature>
<keyword evidence="9 12" id="KW-0418">Kinase</keyword>
<name>A0A9D9I2S7_9BACT</name>
<evidence type="ECO:0000313" key="17">
    <source>
        <dbReference type="Proteomes" id="UP000823597"/>
    </source>
</evidence>
<comment type="similarity">
    <text evidence="3 12 15">Belongs to the phosphoglycerate kinase family.</text>
</comment>
<feature type="binding site" evidence="12 14">
    <location>
        <position position="342"/>
    </location>
    <ligand>
        <name>ATP</name>
        <dbReference type="ChEBI" id="CHEBI:30616"/>
    </ligand>
</feature>
<evidence type="ECO:0000256" key="6">
    <source>
        <dbReference type="ARBA" id="ARBA00016471"/>
    </source>
</evidence>
<feature type="binding site" evidence="12">
    <location>
        <position position="114"/>
    </location>
    <ligand>
        <name>substrate</name>
    </ligand>
</feature>
<dbReference type="GO" id="GO:0004618">
    <property type="term" value="F:phosphoglycerate kinase activity"/>
    <property type="evidence" value="ECO:0007669"/>
    <property type="project" value="UniProtKB-UniRule"/>
</dbReference>
<keyword evidence="10 12" id="KW-0067">ATP-binding</keyword>
<feature type="binding site" evidence="13">
    <location>
        <position position="168"/>
    </location>
    <ligand>
        <name>(2R)-3-phosphoglycerate</name>
        <dbReference type="ChEBI" id="CHEBI:58272"/>
    </ligand>
</feature>
<feature type="binding site" evidence="13">
    <location>
        <position position="114"/>
    </location>
    <ligand>
        <name>(2R)-3-phosphoglycerate</name>
        <dbReference type="ChEBI" id="CHEBI:58272"/>
    </ligand>
</feature>
<evidence type="ECO:0000256" key="3">
    <source>
        <dbReference type="ARBA" id="ARBA00008982"/>
    </source>
</evidence>
<dbReference type="HAMAP" id="MF_00145">
    <property type="entry name" value="Phosphoglyc_kinase"/>
    <property type="match status" value="1"/>
</dbReference>
<feature type="binding site" evidence="13">
    <location>
        <position position="35"/>
    </location>
    <ligand>
        <name>(2R)-3-phosphoglycerate</name>
        <dbReference type="ChEBI" id="CHEBI:58272"/>
    </ligand>
</feature>
<comment type="pathway">
    <text evidence="2 12">Carbohydrate degradation; glycolysis; pyruvate from D-glyceraldehyde 3-phosphate: step 2/5.</text>
</comment>
<evidence type="ECO:0000313" key="16">
    <source>
        <dbReference type="EMBL" id="MBO8464924.1"/>
    </source>
</evidence>
<dbReference type="InterPro" id="IPR015824">
    <property type="entry name" value="Phosphoglycerate_kinase_N"/>
</dbReference>
<evidence type="ECO:0000256" key="9">
    <source>
        <dbReference type="ARBA" id="ARBA00022777"/>
    </source>
</evidence>
<dbReference type="InterPro" id="IPR001576">
    <property type="entry name" value="Phosphoglycerate_kinase"/>
</dbReference>
<organism evidence="16 17">
    <name type="scientific">Candidatus Merdivivens pullistercoris</name>
    <dbReference type="NCBI Taxonomy" id="2840873"/>
    <lineage>
        <taxon>Bacteria</taxon>
        <taxon>Pseudomonadati</taxon>
        <taxon>Bacteroidota</taxon>
        <taxon>Bacteroidia</taxon>
        <taxon>Bacteroidales</taxon>
        <taxon>Muribaculaceae</taxon>
        <taxon>Muribaculaceae incertae sedis</taxon>
        <taxon>Candidatus Merdivivens</taxon>
    </lineage>
</organism>
<protein>
    <recommendedName>
        <fullName evidence="6 12">Phosphoglycerate kinase</fullName>
        <ecNumber evidence="5 12">2.7.2.3</ecNumber>
    </recommendedName>
</protein>
<dbReference type="PANTHER" id="PTHR11406:SF23">
    <property type="entry name" value="PHOSPHOGLYCERATE KINASE 1, CHLOROPLASTIC-RELATED"/>
    <property type="match status" value="1"/>
</dbReference>
<dbReference type="GO" id="GO:0006096">
    <property type="term" value="P:glycolytic process"/>
    <property type="evidence" value="ECO:0007669"/>
    <property type="project" value="UniProtKB-UniRule"/>
</dbReference>
<dbReference type="FunFam" id="3.40.50.1260:FF:000003">
    <property type="entry name" value="Phosphoglycerate kinase"/>
    <property type="match status" value="1"/>
</dbReference>
<feature type="binding site" evidence="12">
    <location>
        <position position="168"/>
    </location>
    <ligand>
        <name>substrate</name>
    </ligand>
</feature>
<reference evidence="16" key="1">
    <citation type="submission" date="2020-10" db="EMBL/GenBank/DDBJ databases">
        <authorList>
            <person name="Gilroy R."/>
        </authorList>
    </citation>
    <scope>NUCLEOTIDE SEQUENCE</scope>
    <source>
        <strain evidence="16">10037</strain>
    </source>
</reference>
<evidence type="ECO:0000256" key="4">
    <source>
        <dbReference type="ARBA" id="ARBA00011245"/>
    </source>
</evidence>
<evidence type="ECO:0000256" key="10">
    <source>
        <dbReference type="ARBA" id="ARBA00022840"/>
    </source>
</evidence>
<proteinExistence type="inferred from homology"/>
<keyword evidence="8 12" id="KW-0547">Nucleotide-binding</keyword>
<dbReference type="Proteomes" id="UP000823597">
    <property type="component" value="Unassembled WGS sequence"/>
</dbReference>
<dbReference type="PANTHER" id="PTHR11406">
    <property type="entry name" value="PHOSPHOGLYCERATE KINASE"/>
    <property type="match status" value="1"/>
</dbReference>
<dbReference type="GO" id="GO:0005524">
    <property type="term" value="F:ATP binding"/>
    <property type="evidence" value="ECO:0007669"/>
    <property type="project" value="UniProtKB-KW"/>
</dbReference>
<dbReference type="SUPFAM" id="SSF53748">
    <property type="entry name" value="Phosphoglycerate kinase"/>
    <property type="match status" value="1"/>
</dbReference>
<dbReference type="Gene3D" id="3.40.50.1260">
    <property type="entry name" value="Phosphoglycerate kinase, N-terminal domain"/>
    <property type="match status" value="2"/>
</dbReference>
<dbReference type="GO" id="GO:0006094">
    <property type="term" value="P:gluconeogenesis"/>
    <property type="evidence" value="ECO:0007669"/>
    <property type="project" value="TreeGrafter"/>
</dbReference>
<evidence type="ECO:0000256" key="12">
    <source>
        <dbReference type="HAMAP-Rule" id="MF_00145"/>
    </source>
</evidence>
<comment type="catalytic activity">
    <reaction evidence="1 12 15">
        <text>(2R)-3-phosphoglycerate + ATP = (2R)-3-phospho-glyceroyl phosphate + ADP</text>
        <dbReference type="Rhea" id="RHEA:14801"/>
        <dbReference type="ChEBI" id="CHEBI:30616"/>
        <dbReference type="ChEBI" id="CHEBI:57604"/>
        <dbReference type="ChEBI" id="CHEBI:58272"/>
        <dbReference type="ChEBI" id="CHEBI:456216"/>
        <dbReference type="EC" id="2.7.2.3"/>
    </reaction>
</comment>